<dbReference type="Pfam" id="PF12969">
    <property type="entry name" value="DUF3857"/>
    <property type="match status" value="1"/>
</dbReference>
<evidence type="ECO:0000313" key="2">
    <source>
        <dbReference type="EMBL" id="MFD2033951.1"/>
    </source>
</evidence>
<keyword evidence="3" id="KW-1185">Reference proteome</keyword>
<gene>
    <name evidence="2" type="ORF">ACFSKL_04060</name>
</gene>
<dbReference type="Gene3D" id="2.60.120.1130">
    <property type="match status" value="1"/>
</dbReference>
<dbReference type="Gene3D" id="2.60.40.3140">
    <property type="match status" value="1"/>
</dbReference>
<reference evidence="3" key="1">
    <citation type="journal article" date="2019" name="Int. J. Syst. Evol. Microbiol.">
        <title>The Global Catalogue of Microorganisms (GCM) 10K type strain sequencing project: providing services to taxonomists for standard genome sequencing and annotation.</title>
        <authorList>
            <consortium name="The Broad Institute Genomics Platform"/>
            <consortium name="The Broad Institute Genome Sequencing Center for Infectious Disease"/>
            <person name="Wu L."/>
            <person name="Ma J."/>
        </authorList>
    </citation>
    <scope>NUCLEOTIDE SEQUENCE [LARGE SCALE GENOMIC DNA]</scope>
    <source>
        <strain evidence="3">CGMCC 1.15180</strain>
    </source>
</reference>
<proteinExistence type="predicted"/>
<organism evidence="2 3">
    <name type="scientific">Belliella marina</name>
    <dbReference type="NCBI Taxonomy" id="1644146"/>
    <lineage>
        <taxon>Bacteria</taxon>
        <taxon>Pseudomonadati</taxon>
        <taxon>Bacteroidota</taxon>
        <taxon>Cytophagia</taxon>
        <taxon>Cytophagales</taxon>
        <taxon>Cyclobacteriaceae</taxon>
        <taxon>Belliella</taxon>
    </lineage>
</organism>
<evidence type="ECO:0000313" key="3">
    <source>
        <dbReference type="Proteomes" id="UP001597361"/>
    </source>
</evidence>
<feature type="domain" description="DUF3857" evidence="1">
    <location>
        <begin position="55"/>
        <end position="218"/>
    </location>
</feature>
<dbReference type="SUPFAM" id="SSF54001">
    <property type="entry name" value="Cysteine proteinases"/>
    <property type="match status" value="1"/>
</dbReference>
<dbReference type="RefSeq" id="WP_376883721.1">
    <property type="nucleotide sequence ID" value="NZ_JBHUHR010000012.1"/>
</dbReference>
<dbReference type="InterPro" id="IPR038765">
    <property type="entry name" value="Papain-like_cys_pep_sf"/>
</dbReference>
<dbReference type="Gene3D" id="3.10.620.30">
    <property type="match status" value="1"/>
</dbReference>
<accession>A0ABW4VIN2</accession>
<dbReference type="InterPro" id="IPR024618">
    <property type="entry name" value="DUF3857"/>
</dbReference>
<evidence type="ECO:0000259" key="1">
    <source>
        <dbReference type="Pfam" id="PF12969"/>
    </source>
</evidence>
<comment type="caution">
    <text evidence="2">The sequence shown here is derived from an EMBL/GenBank/DDBJ whole genome shotgun (WGS) entry which is preliminary data.</text>
</comment>
<name>A0ABW4VIN2_9BACT</name>
<protein>
    <submittedName>
        <fullName evidence="2">DUF3857 domain-containing protein</fullName>
    </submittedName>
</protein>
<sequence length="640" mass="73317">MMGKYSIILVLGLLCMYSMSFGQDYSVAKIKQEWLKEAPAVIRTSVENNLVDDHGKISRKVKVAYTILKAEANDLAEIQVDYSKSKVFKNLSGVVYDASGKVISKSKKSDIKDFSNFSSYSIYEDNRQKILDMKQYRYPYTVEFEYEVQYPNLYYIASWYPQTMPMVPVESANVTYLYPEDKKIRFFSKSANIDPDKKPKLENKFLKSEWTLSDLDAIETEPMMQHGENFIPILYAAPTSFNYDGFEGDLSSWESFGAWIYQLNKGKDVLSAATKAKVQELTAGLESDIEKTKVLYQYLQKQTRYVSIQLGIGGLMPFEASTVEKLSYGDCKALSNYMGALLKEAGIKSHYALIHGGVRKRPTYEDFPSDYFNHVILAVPIDNETIWLECTSQTNPFGYLSDFTSDRYALLISEEGGVLAKTPKYGVEENIQTIKAKVLLHENGSANLNLFMSNEGLQSENSNLLSIYNQSNEQKKKWFNQNISLPSMEVGDLNFDYKTNGYLPQIETQATVTSRNFANASGSRIFLEVNQLNAYKSGLRSARKERKFDFERKMGFIDVDEYEYQIPDGYQLETIPESAQLENQFGMYQVDFEYVENRFVYKRKLMLKDGVFPAALFNDYVAFLDQVEKADRIKVVLVKK</sequence>
<dbReference type="EMBL" id="JBHUHR010000012">
    <property type="protein sequence ID" value="MFD2033951.1"/>
    <property type="molecule type" value="Genomic_DNA"/>
</dbReference>
<dbReference type="Proteomes" id="UP001597361">
    <property type="component" value="Unassembled WGS sequence"/>
</dbReference>